<reference evidence="2" key="1">
    <citation type="submission" date="2016-11" db="EMBL/GenBank/DDBJ databases">
        <authorList>
            <person name="Varghese N."/>
            <person name="Submissions S."/>
        </authorList>
    </citation>
    <scope>NUCLEOTIDE SEQUENCE [LARGE SCALE GENOMIC DNA]</scope>
    <source>
        <strain evidence="2">DSM 21264</strain>
    </source>
</reference>
<protein>
    <submittedName>
        <fullName evidence="1">Uncharacterized protein</fullName>
    </submittedName>
</protein>
<dbReference type="AlphaFoldDB" id="A0A1M4TTU3"/>
<evidence type="ECO:0000313" key="1">
    <source>
        <dbReference type="EMBL" id="SHE47814.1"/>
    </source>
</evidence>
<organism evidence="1 2">
    <name type="scientific">Vibrio gazogenes DSM 21264 = NBRC 103151</name>
    <dbReference type="NCBI Taxonomy" id="1123492"/>
    <lineage>
        <taxon>Bacteria</taxon>
        <taxon>Pseudomonadati</taxon>
        <taxon>Pseudomonadota</taxon>
        <taxon>Gammaproteobacteria</taxon>
        <taxon>Vibrionales</taxon>
        <taxon>Vibrionaceae</taxon>
        <taxon>Vibrio</taxon>
    </lineage>
</organism>
<accession>A0A1M4TTU3</accession>
<name>A0A1M4TTU3_VIBGA</name>
<dbReference type="EMBL" id="FQUH01000001">
    <property type="protein sequence ID" value="SHE47814.1"/>
    <property type="molecule type" value="Genomic_DNA"/>
</dbReference>
<sequence>MVTESVALGGQLILPASPEKTRFVFEQLFEQSKANRAVCYLLTGNPRYDFCLASFKLPTRTRSDSIMKR</sequence>
<keyword evidence="2" id="KW-1185">Reference proteome</keyword>
<evidence type="ECO:0000313" key="2">
    <source>
        <dbReference type="Proteomes" id="UP000184159"/>
    </source>
</evidence>
<proteinExistence type="predicted"/>
<gene>
    <name evidence="1" type="ORF">SAMN02745781_00389</name>
</gene>
<dbReference type="Proteomes" id="UP000184159">
    <property type="component" value="Unassembled WGS sequence"/>
</dbReference>